<dbReference type="AlphaFoldDB" id="A0A939PGJ3"/>
<dbReference type="InterPro" id="IPR002477">
    <property type="entry name" value="Peptidoglycan-bd-like"/>
</dbReference>
<name>A0A939PGJ3_9ACTN</name>
<gene>
    <name evidence="3" type="ORF">J4573_32575</name>
</gene>
<accession>A0A939PGJ3</accession>
<keyword evidence="1" id="KW-0732">Signal</keyword>
<feature type="chain" id="PRO_5037276572" evidence="1">
    <location>
        <begin position="31"/>
        <end position="184"/>
    </location>
</feature>
<dbReference type="Gene3D" id="1.10.101.10">
    <property type="entry name" value="PGBD-like superfamily/PGBD"/>
    <property type="match status" value="2"/>
</dbReference>
<evidence type="ECO:0000256" key="1">
    <source>
        <dbReference type="SAM" id="SignalP"/>
    </source>
</evidence>
<feature type="signal peptide" evidence="1">
    <location>
        <begin position="1"/>
        <end position="30"/>
    </location>
</feature>
<evidence type="ECO:0000259" key="2">
    <source>
        <dbReference type="Pfam" id="PF01471"/>
    </source>
</evidence>
<evidence type="ECO:0000313" key="4">
    <source>
        <dbReference type="Proteomes" id="UP000669179"/>
    </source>
</evidence>
<organism evidence="3 4">
    <name type="scientific">Actinomadura barringtoniae</name>
    <dbReference type="NCBI Taxonomy" id="1427535"/>
    <lineage>
        <taxon>Bacteria</taxon>
        <taxon>Bacillati</taxon>
        <taxon>Actinomycetota</taxon>
        <taxon>Actinomycetes</taxon>
        <taxon>Streptosporangiales</taxon>
        <taxon>Thermomonosporaceae</taxon>
        <taxon>Actinomadura</taxon>
    </lineage>
</organism>
<dbReference type="InterPro" id="IPR036366">
    <property type="entry name" value="PGBDSf"/>
</dbReference>
<dbReference type="InterPro" id="IPR036365">
    <property type="entry name" value="PGBD-like_sf"/>
</dbReference>
<sequence length="184" mass="20019">MNLKRIAIAGLATAGIVAGGAMLSSSPASADTVPADPAYGSWPVLKQGQTSENVRALQWFLNCETFKVKTPSHFGPATYAQVKNFQAHAEMSDVPDGNVGAHTWLALVEKFPKPMDYGNRNDCVKAVQVLLNKWRYNDDLPITGYHGDRTKNKMLRFQDAHGLPATGKVDTRTLHKLISTPAGK</sequence>
<comment type="caution">
    <text evidence="3">The sequence shown here is derived from an EMBL/GenBank/DDBJ whole genome shotgun (WGS) entry which is preliminary data.</text>
</comment>
<keyword evidence="4" id="KW-1185">Reference proteome</keyword>
<feature type="domain" description="Peptidoglycan binding-like" evidence="2">
    <location>
        <begin position="51"/>
        <end position="107"/>
    </location>
</feature>
<dbReference type="Proteomes" id="UP000669179">
    <property type="component" value="Unassembled WGS sequence"/>
</dbReference>
<reference evidence="3" key="1">
    <citation type="submission" date="2021-03" db="EMBL/GenBank/DDBJ databases">
        <authorList>
            <person name="Kanchanasin P."/>
            <person name="Saeng-In P."/>
            <person name="Phongsopitanun W."/>
            <person name="Yuki M."/>
            <person name="Kudo T."/>
            <person name="Ohkuma M."/>
            <person name="Tanasupawat S."/>
        </authorList>
    </citation>
    <scope>NUCLEOTIDE SEQUENCE</scope>
    <source>
        <strain evidence="3">GKU 128</strain>
    </source>
</reference>
<feature type="domain" description="Peptidoglycan binding-like" evidence="2">
    <location>
        <begin position="123"/>
        <end position="177"/>
    </location>
</feature>
<dbReference type="SUPFAM" id="SSF47090">
    <property type="entry name" value="PGBD-like"/>
    <property type="match status" value="2"/>
</dbReference>
<evidence type="ECO:0000313" key="3">
    <source>
        <dbReference type="EMBL" id="MBO2451862.1"/>
    </source>
</evidence>
<protein>
    <submittedName>
        <fullName evidence="3">Peptidoglycan-binding protein</fullName>
    </submittedName>
</protein>
<dbReference type="Pfam" id="PF01471">
    <property type="entry name" value="PG_binding_1"/>
    <property type="match status" value="2"/>
</dbReference>
<dbReference type="RefSeq" id="WP_208259758.1">
    <property type="nucleotide sequence ID" value="NZ_JAGEOJ010000014.1"/>
</dbReference>
<dbReference type="EMBL" id="JAGEOJ010000014">
    <property type="protein sequence ID" value="MBO2451862.1"/>
    <property type="molecule type" value="Genomic_DNA"/>
</dbReference>
<proteinExistence type="predicted"/>